<gene>
    <name evidence="8" type="ORF">C7450_101571</name>
</gene>
<dbReference type="GO" id="GO:0051536">
    <property type="term" value="F:iron-sulfur cluster binding"/>
    <property type="evidence" value="ECO:0007669"/>
    <property type="project" value="UniProtKB-KW"/>
</dbReference>
<dbReference type="NCBIfam" id="NF004784">
    <property type="entry name" value="PRK06131.1"/>
    <property type="match status" value="1"/>
</dbReference>
<proteinExistence type="inferred from homology"/>
<keyword evidence="2" id="KW-0479">Metal-binding</keyword>
<protein>
    <submittedName>
        <fullName evidence="8">Dihydroxyacid dehydratase</fullName>
    </submittedName>
</protein>
<evidence type="ECO:0000259" key="6">
    <source>
        <dbReference type="Pfam" id="PF00920"/>
    </source>
</evidence>
<dbReference type="GO" id="GO:0046872">
    <property type="term" value="F:metal ion binding"/>
    <property type="evidence" value="ECO:0007669"/>
    <property type="project" value="UniProtKB-KW"/>
</dbReference>
<dbReference type="SUPFAM" id="SSF52016">
    <property type="entry name" value="LeuD/IlvD-like"/>
    <property type="match status" value="1"/>
</dbReference>
<evidence type="ECO:0000256" key="5">
    <source>
        <dbReference type="ARBA" id="ARBA00023239"/>
    </source>
</evidence>
<feature type="domain" description="Dihydroxy-acid/6-phosphogluconate dehydratase C-terminal" evidence="7">
    <location>
        <begin position="361"/>
        <end position="557"/>
    </location>
</feature>
<dbReference type="GO" id="GO:0016836">
    <property type="term" value="F:hydro-lyase activity"/>
    <property type="evidence" value="ECO:0007669"/>
    <property type="project" value="UniProtKB-ARBA"/>
</dbReference>
<dbReference type="PANTHER" id="PTHR43183">
    <property type="entry name" value="HYPOTHETICAL DIHYDROXYACID DEHYDRATASE (EUROFUNG)-RELATED"/>
    <property type="match status" value="1"/>
</dbReference>
<keyword evidence="9" id="KW-1185">Reference proteome</keyword>
<keyword evidence="5" id="KW-0456">Lyase</keyword>
<dbReference type="InterPro" id="IPR037237">
    <property type="entry name" value="IlvD/EDD_N"/>
</dbReference>
<reference evidence="8 9" key="1">
    <citation type="submission" date="2018-05" db="EMBL/GenBank/DDBJ databases">
        <title>Genomic Encyclopedia of Type Strains, Phase IV (KMG-IV): sequencing the most valuable type-strain genomes for metagenomic binning, comparative biology and taxonomic classification.</title>
        <authorList>
            <person name="Goeker M."/>
        </authorList>
    </citation>
    <scope>NUCLEOTIDE SEQUENCE [LARGE SCALE GENOMIC DNA]</scope>
    <source>
        <strain evidence="8 9">DSM 6462</strain>
    </source>
</reference>
<evidence type="ECO:0000313" key="8">
    <source>
        <dbReference type="EMBL" id="PXW64812.1"/>
    </source>
</evidence>
<organism evidence="8 9">
    <name type="scientific">Chelatococcus asaccharovorans</name>
    <dbReference type="NCBI Taxonomy" id="28210"/>
    <lineage>
        <taxon>Bacteria</taxon>
        <taxon>Pseudomonadati</taxon>
        <taxon>Pseudomonadota</taxon>
        <taxon>Alphaproteobacteria</taxon>
        <taxon>Hyphomicrobiales</taxon>
        <taxon>Chelatococcaceae</taxon>
        <taxon>Chelatococcus</taxon>
    </lineage>
</organism>
<dbReference type="EMBL" id="QJJK01000001">
    <property type="protein sequence ID" value="PXW64812.1"/>
    <property type="molecule type" value="Genomic_DNA"/>
</dbReference>
<dbReference type="SUPFAM" id="SSF143975">
    <property type="entry name" value="IlvD/EDD N-terminal domain-like"/>
    <property type="match status" value="1"/>
</dbReference>
<comment type="caution">
    <text evidence="8">The sequence shown here is derived from an EMBL/GenBank/DDBJ whole genome shotgun (WGS) entry which is preliminary data.</text>
</comment>
<dbReference type="Pfam" id="PF00920">
    <property type="entry name" value="ILVD_EDD_N"/>
    <property type="match status" value="1"/>
</dbReference>
<dbReference type="PANTHER" id="PTHR43183:SF1">
    <property type="entry name" value="HYPOTHETICAL DIHYDROXY-ACID DEHYDRATASE (EUROFUNG)-RELATED"/>
    <property type="match status" value="1"/>
</dbReference>
<dbReference type="OrthoDB" id="7793094at2"/>
<evidence type="ECO:0000256" key="1">
    <source>
        <dbReference type="ARBA" id="ARBA00006486"/>
    </source>
</evidence>
<keyword evidence="4" id="KW-0411">Iron-sulfur</keyword>
<sequence length="568" mass="59815">MTRGLRKGLTSYGDDGFSLFLRKAFIKAMGYSDDALDRPIVGITNTYSDYNPCHGNVPQLVDAVKRGVMLAGAMPMVFPTISIHESFAHPTSMFLRNLMAMDTEEMIRAQPMDAVVVIGGCDKTLPAQIMAAASVNLPTVVVPVGPMVVGHHKGEVLGACTDCRRLWSAHRAGEIDAAEIDVVNGRLAPSVGTCMVMGTASTMACVIEAMGLSLPMSGTIPAPHAERIRLAEASGRRAAEIAVSGGPKPGDLLTPAAFRNAAVVLQAIGGSTNGVVHLAAIASRTPHAFTLDELDAIGRQAPVLVDLKPSGQHYMEHFHHAGGVPKLLAHLGDLIDLDAPTVAGGTLRDAVAAAEDVPGQDVIRSRDKPIKAVGSMAVLYGNLAPRGAIIKQAAASPALLQHTGRAVVFENVADMGARIDDPDLDVTADDVLVLRNTGPKGAPGMPEAGYLPIPKKLGRQGVKDMVRISDARMSGTAFGTIVLHITPESAVGGPLALVRTGDLIRLDVAARRIDLLIDAAEMAARQSAWDAQPPQPVPERGYARLYHESVTQADEGCDFAFMARRPGE</sequence>
<dbReference type="PROSITE" id="PS00886">
    <property type="entry name" value="ILVD_EDD_1"/>
    <property type="match status" value="1"/>
</dbReference>
<keyword evidence="3" id="KW-0408">Iron</keyword>
<dbReference type="InterPro" id="IPR042096">
    <property type="entry name" value="Dihydro-acid_dehy_C"/>
</dbReference>
<accession>A0A2V3UHH0</accession>
<dbReference type="InterPro" id="IPR052352">
    <property type="entry name" value="Sugar_Degrad_Dehydratases"/>
</dbReference>
<dbReference type="InterPro" id="IPR020558">
    <property type="entry name" value="DiOHA_6PGluconate_deHydtase_CS"/>
</dbReference>
<evidence type="ECO:0000256" key="3">
    <source>
        <dbReference type="ARBA" id="ARBA00023004"/>
    </source>
</evidence>
<dbReference type="InterPro" id="IPR056740">
    <property type="entry name" value="ILV_EDD_C"/>
</dbReference>
<dbReference type="RefSeq" id="WP_110372845.1">
    <property type="nucleotide sequence ID" value="NZ_JAHBRY010000001.1"/>
</dbReference>
<evidence type="ECO:0000256" key="2">
    <source>
        <dbReference type="ARBA" id="ARBA00022723"/>
    </source>
</evidence>
<dbReference type="Gene3D" id="3.50.30.80">
    <property type="entry name" value="IlvD/EDD C-terminal domain-like"/>
    <property type="match status" value="1"/>
</dbReference>
<dbReference type="FunFam" id="3.50.30.80:FF:000001">
    <property type="entry name" value="Dihydroxy-acid dehydratase"/>
    <property type="match status" value="1"/>
</dbReference>
<evidence type="ECO:0000259" key="7">
    <source>
        <dbReference type="Pfam" id="PF24877"/>
    </source>
</evidence>
<comment type="similarity">
    <text evidence="1">Belongs to the IlvD/Edd family.</text>
</comment>
<dbReference type="AlphaFoldDB" id="A0A2V3UHH0"/>
<name>A0A2V3UHH0_9HYPH</name>
<dbReference type="Proteomes" id="UP000248021">
    <property type="component" value="Unassembled WGS sequence"/>
</dbReference>
<feature type="domain" description="Dihydroxy-acid/6-phosphogluconate dehydratase N-terminal" evidence="6">
    <location>
        <begin position="38"/>
        <end position="349"/>
    </location>
</feature>
<evidence type="ECO:0000313" key="9">
    <source>
        <dbReference type="Proteomes" id="UP000248021"/>
    </source>
</evidence>
<dbReference type="InterPro" id="IPR000581">
    <property type="entry name" value="ILV_EDD_N"/>
</dbReference>
<dbReference type="Pfam" id="PF24877">
    <property type="entry name" value="ILV_EDD_C"/>
    <property type="match status" value="1"/>
</dbReference>
<evidence type="ECO:0000256" key="4">
    <source>
        <dbReference type="ARBA" id="ARBA00023014"/>
    </source>
</evidence>